<evidence type="ECO:0008006" key="3">
    <source>
        <dbReference type="Google" id="ProtNLM"/>
    </source>
</evidence>
<proteinExistence type="predicted"/>
<evidence type="ECO:0000313" key="1">
    <source>
        <dbReference type="EMBL" id="MDA0136000.1"/>
    </source>
</evidence>
<gene>
    <name evidence="1" type="ORF">OJ962_00710</name>
</gene>
<sequence length="73" mass="8098">MSSNAARRTALGFQGGQVLSLRLPEEVLESLRSTLREGKERWVEVEAADGAVLIDVGQVVYLRVESDEHRIGF</sequence>
<accession>A0ABT4RCE3</accession>
<dbReference type="EMBL" id="JAPCID010000001">
    <property type="protein sequence ID" value="MDA0136000.1"/>
    <property type="molecule type" value="Genomic_DNA"/>
</dbReference>
<dbReference type="Proteomes" id="UP001147700">
    <property type="component" value="Unassembled WGS sequence"/>
</dbReference>
<reference evidence="1" key="1">
    <citation type="submission" date="2022-10" db="EMBL/GenBank/DDBJ databases">
        <title>The WGS of Solirubrobacter sp. CPCC 204708.</title>
        <authorList>
            <person name="Jiang Z."/>
        </authorList>
    </citation>
    <scope>NUCLEOTIDE SEQUENCE</scope>
    <source>
        <strain evidence="1">CPCC 204708</strain>
    </source>
</reference>
<protein>
    <recommendedName>
        <fullName evidence="3">DUF3107 family protein</fullName>
    </recommendedName>
</protein>
<keyword evidence="2" id="KW-1185">Reference proteome</keyword>
<evidence type="ECO:0000313" key="2">
    <source>
        <dbReference type="Proteomes" id="UP001147700"/>
    </source>
</evidence>
<organism evidence="1 2">
    <name type="scientific">Solirubrobacter deserti</name>
    <dbReference type="NCBI Taxonomy" id="2282478"/>
    <lineage>
        <taxon>Bacteria</taxon>
        <taxon>Bacillati</taxon>
        <taxon>Actinomycetota</taxon>
        <taxon>Thermoleophilia</taxon>
        <taxon>Solirubrobacterales</taxon>
        <taxon>Solirubrobacteraceae</taxon>
        <taxon>Solirubrobacter</taxon>
    </lineage>
</organism>
<comment type="caution">
    <text evidence="1">The sequence shown here is derived from an EMBL/GenBank/DDBJ whole genome shotgun (WGS) entry which is preliminary data.</text>
</comment>
<name>A0ABT4RCE3_9ACTN</name>
<dbReference type="RefSeq" id="WP_202954713.1">
    <property type="nucleotide sequence ID" value="NZ_JAPCID010000001.1"/>
</dbReference>